<evidence type="ECO:0000256" key="1">
    <source>
        <dbReference type="ARBA" id="ARBA00008348"/>
    </source>
</evidence>
<feature type="region of interest" description="Disordered" evidence="4">
    <location>
        <begin position="1"/>
        <end position="55"/>
    </location>
</feature>
<dbReference type="CDD" id="cd00165">
    <property type="entry name" value="S4"/>
    <property type="match status" value="1"/>
</dbReference>
<organism evidence="6 7">
    <name type="scientific">Vicingus serpentipes</name>
    <dbReference type="NCBI Taxonomy" id="1926625"/>
    <lineage>
        <taxon>Bacteria</taxon>
        <taxon>Pseudomonadati</taxon>
        <taxon>Bacteroidota</taxon>
        <taxon>Flavobacteriia</taxon>
        <taxon>Flavobacteriales</taxon>
        <taxon>Vicingaceae</taxon>
        <taxon>Vicingus</taxon>
    </lineage>
</organism>
<dbReference type="FunFam" id="3.10.290.10:FF:000003">
    <property type="entry name" value="Pseudouridine synthase"/>
    <property type="match status" value="1"/>
</dbReference>
<dbReference type="PANTHER" id="PTHR47683">
    <property type="entry name" value="PSEUDOURIDINE SYNTHASE FAMILY PROTEIN-RELATED"/>
    <property type="match status" value="1"/>
</dbReference>
<dbReference type="SUPFAM" id="SSF55120">
    <property type="entry name" value="Pseudouridine synthase"/>
    <property type="match status" value="1"/>
</dbReference>
<dbReference type="SMART" id="SM00363">
    <property type="entry name" value="S4"/>
    <property type="match status" value="1"/>
</dbReference>
<proteinExistence type="inferred from homology"/>
<dbReference type="Pfam" id="PF00849">
    <property type="entry name" value="PseudoU_synth_2"/>
    <property type="match status" value="1"/>
</dbReference>
<dbReference type="EMBL" id="VOOS01000001">
    <property type="protein sequence ID" value="TXB67133.1"/>
    <property type="molecule type" value="Genomic_DNA"/>
</dbReference>
<dbReference type="Gene3D" id="3.10.290.10">
    <property type="entry name" value="RNA-binding S4 domain"/>
    <property type="match status" value="1"/>
</dbReference>
<dbReference type="Proteomes" id="UP000321721">
    <property type="component" value="Unassembled WGS sequence"/>
</dbReference>
<evidence type="ECO:0000313" key="7">
    <source>
        <dbReference type="Proteomes" id="UP000321721"/>
    </source>
</evidence>
<dbReference type="RefSeq" id="WP_147098395.1">
    <property type="nucleotide sequence ID" value="NZ_VOOS01000001.1"/>
</dbReference>
<gene>
    <name evidence="6" type="ORF">FRY74_02805</name>
</gene>
<dbReference type="SUPFAM" id="SSF55174">
    <property type="entry name" value="Alpha-L RNA-binding motif"/>
    <property type="match status" value="1"/>
</dbReference>
<keyword evidence="2" id="KW-0413">Isomerase</keyword>
<comment type="caution">
    <text evidence="6">The sequence shown here is derived from an EMBL/GenBank/DDBJ whole genome shotgun (WGS) entry which is preliminary data.</text>
</comment>
<dbReference type="Gene3D" id="3.30.70.580">
    <property type="entry name" value="Pseudouridine synthase I, catalytic domain, N-terminal subdomain"/>
    <property type="match status" value="1"/>
</dbReference>
<evidence type="ECO:0000256" key="3">
    <source>
        <dbReference type="PROSITE-ProRule" id="PRU00182"/>
    </source>
</evidence>
<evidence type="ECO:0000256" key="4">
    <source>
        <dbReference type="SAM" id="MobiDB-lite"/>
    </source>
</evidence>
<feature type="domain" description="RNA-binding S4" evidence="5">
    <location>
        <begin position="56"/>
        <end position="118"/>
    </location>
</feature>
<sequence length="287" mass="32186">MDKPKRNSKRPTTKKETFKRKPSESKPYAPKRKDAQNKNDAPKKPAVKRDPNDESMRLNRFISNAGICSRREADTIILSGAVSINDKVVTEMGVRVQPSDKVTVGGETIQHEKKLYLVMNKPKNFVTTANDALGRKTALQLVGKHKQAVSAVDKMDRTSTGVLMFTNDLDLAKRLTKVTSIYQVTTDKNVSQGDLNVLIEGFELEGGFSKADEASFVGKGDDRKVIGIEIRSSKNKIVKRMVEHLGYKVIKLDRVSFANLTKKDLARGQWRYLTNEEVAFLKMTKKA</sequence>
<dbReference type="Pfam" id="PF01479">
    <property type="entry name" value="S4"/>
    <property type="match status" value="1"/>
</dbReference>
<dbReference type="GO" id="GO:0120159">
    <property type="term" value="F:rRNA pseudouridine synthase activity"/>
    <property type="evidence" value="ECO:0007669"/>
    <property type="project" value="UniProtKB-ARBA"/>
</dbReference>
<dbReference type="OrthoDB" id="9807213at2"/>
<dbReference type="InterPro" id="IPR006145">
    <property type="entry name" value="PsdUridine_synth_RsuA/RluA"/>
</dbReference>
<dbReference type="InterPro" id="IPR020094">
    <property type="entry name" value="TruA/RsuA/RluB/E/F_N"/>
</dbReference>
<keyword evidence="3" id="KW-0694">RNA-binding</keyword>
<dbReference type="Gene3D" id="3.30.70.1560">
    <property type="entry name" value="Alpha-L RNA-binding motif"/>
    <property type="match status" value="1"/>
</dbReference>
<name>A0A5C6RY78_9FLAO</name>
<keyword evidence="7" id="KW-1185">Reference proteome</keyword>
<comment type="similarity">
    <text evidence="1">Belongs to the pseudouridine synthase RsuA family.</text>
</comment>
<dbReference type="PROSITE" id="PS50889">
    <property type="entry name" value="S4"/>
    <property type="match status" value="1"/>
</dbReference>
<dbReference type="InterPro" id="IPR050343">
    <property type="entry name" value="RsuA_PseudoU_synthase"/>
</dbReference>
<reference evidence="6 7" key="1">
    <citation type="submission" date="2019-08" db="EMBL/GenBank/DDBJ databases">
        <title>Genome of Vicingus serpentipes NCIMB 15042.</title>
        <authorList>
            <person name="Bowman J.P."/>
        </authorList>
    </citation>
    <scope>NUCLEOTIDE SEQUENCE [LARGE SCALE GENOMIC DNA]</scope>
    <source>
        <strain evidence="6 7">NCIMB 15042</strain>
    </source>
</reference>
<dbReference type="InterPro" id="IPR020103">
    <property type="entry name" value="PsdUridine_synth_cat_dom_sf"/>
</dbReference>
<protein>
    <submittedName>
        <fullName evidence="6">rRNA pseudouridine synthase</fullName>
    </submittedName>
</protein>
<feature type="compositionally biased region" description="Basic and acidic residues" evidence="4">
    <location>
        <begin position="13"/>
        <end position="24"/>
    </location>
</feature>
<dbReference type="GO" id="GO:0000455">
    <property type="term" value="P:enzyme-directed rRNA pseudouridine synthesis"/>
    <property type="evidence" value="ECO:0007669"/>
    <property type="project" value="UniProtKB-ARBA"/>
</dbReference>
<dbReference type="GO" id="GO:0003723">
    <property type="term" value="F:RNA binding"/>
    <property type="evidence" value="ECO:0007669"/>
    <property type="project" value="UniProtKB-KW"/>
</dbReference>
<dbReference type="InterPro" id="IPR042092">
    <property type="entry name" value="PsdUridine_s_RsuA/RluB/E/F_cat"/>
</dbReference>
<feature type="compositionally biased region" description="Basic and acidic residues" evidence="4">
    <location>
        <begin position="31"/>
        <end position="55"/>
    </location>
</feature>
<evidence type="ECO:0000256" key="2">
    <source>
        <dbReference type="ARBA" id="ARBA00023235"/>
    </source>
</evidence>
<accession>A0A5C6RY78</accession>
<dbReference type="AlphaFoldDB" id="A0A5C6RY78"/>
<dbReference type="PANTHER" id="PTHR47683:SF2">
    <property type="entry name" value="RNA-BINDING S4 DOMAIN-CONTAINING PROTEIN"/>
    <property type="match status" value="1"/>
</dbReference>
<evidence type="ECO:0000313" key="6">
    <source>
        <dbReference type="EMBL" id="TXB67133.1"/>
    </source>
</evidence>
<evidence type="ECO:0000259" key="5">
    <source>
        <dbReference type="SMART" id="SM00363"/>
    </source>
</evidence>
<feature type="compositionally biased region" description="Basic residues" evidence="4">
    <location>
        <begin position="1"/>
        <end position="12"/>
    </location>
</feature>
<dbReference type="InterPro" id="IPR002942">
    <property type="entry name" value="S4_RNA-bd"/>
</dbReference>
<dbReference type="InterPro" id="IPR036986">
    <property type="entry name" value="S4_RNA-bd_sf"/>
</dbReference>